<sequence>MPKRKPSKPGLLTAAMLGTLGLAVGRLLLLGHPDSGSYVESHRQLPAPPVRLLPRRPPVWALGELAGLYEAAGRLPADSLRGSDWATLQKIDQRLNHIFYEAR</sequence>
<dbReference type="Proteomes" id="UP000316727">
    <property type="component" value="Unassembled WGS sequence"/>
</dbReference>
<evidence type="ECO:0000313" key="2">
    <source>
        <dbReference type="Proteomes" id="UP000316727"/>
    </source>
</evidence>
<proteinExistence type="predicted"/>
<accession>A0A501VYY4</accession>
<keyword evidence="2" id="KW-1185">Reference proteome</keyword>
<reference evidence="1 2" key="1">
    <citation type="submission" date="2019-06" db="EMBL/GenBank/DDBJ databases">
        <title>A novel bacterium of genus Pontibacter, isolated from marine sediment.</title>
        <authorList>
            <person name="Huang H."/>
            <person name="Mo K."/>
            <person name="Hu Y."/>
        </authorList>
    </citation>
    <scope>NUCLEOTIDE SEQUENCE [LARGE SCALE GENOMIC DNA]</scope>
    <source>
        <strain evidence="1 2">HB172049</strain>
    </source>
</reference>
<evidence type="ECO:0000313" key="1">
    <source>
        <dbReference type="EMBL" id="TPE39717.1"/>
    </source>
</evidence>
<dbReference type="EMBL" id="VFRQ01000020">
    <property type="protein sequence ID" value="TPE39717.1"/>
    <property type="molecule type" value="Genomic_DNA"/>
</dbReference>
<name>A0A501VYY4_9BACT</name>
<organism evidence="1 2">
    <name type="scientific">Pontibacter mangrovi</name>
    <dbReference type="NCBI Taxonomy" id="2589816"/>
    <lineage>
        <taxon>Bacteria</taxon>
        <taxon>Pseudomonadati</taxon>
        <taxon>Bacteroidota</taxon>
        <taxon>Cytophagia</taxon>
        <taxon>Cytophagales</taxon>
        <taxon>Hymenobacteraceae</taxon>
        <taxon>Pontibacter</taxon>
    </lineage>
</organism>
<dbReference type="RefSeq" id="WP_140624219.1">
    <property type="nucleotide sequence ID" value="NZ_VFRQ01000020.1"/>
</dbReference>
<dbReference type="AlphaFoldDB" id="A0A501VYY4"/>
<gene>
    <name evidence="1" type="ORF">FJM65_20750</name>
</gene>
<protein>
    <submittedName>
        <fullName evidence="1">Uncharacterized protein</fullName>
    </submittedName>
</protein>
<comment type="caution">
    <text evidence="1">The sequence shown here is derived from an EMBL/GenBank/DDBJ whole genome shotgun (WGS) entry which is preliminary data.</text>
</comment>